<evidence type="ECO:0000256" key="7">
    <source>
        <dbReference type="ARBA" id="ARBA00022989"/>
    </source>
</evidence>
<keyword evidence="7 10" id="KW-1133">Transmembrane helix</keyword>
<accession>A0A5C3NEX5</accession>
<evidence type="ECO:0000313" key="13">
    <source>
        <dbReference type="Proteomes" id="UP000305948"/>
    </source>
</evidence>
<keyword evidence="5 11" id="KW-0732">Signal</keyword>
<dbReference type="InterPro" id="IPR037654">
    <property type="entry name" value="Big1"/>
</dbReference>
<organism evidence="12 13">
    <name type="scientific">Heliocybe sulcata</name>
    <dbReference type="NCBI Taxonomy" id="5364"/>
    <lineage>
        <taxon>Eukaryota</taxon>
        <taxon>Fungi</taxon>
        <taxon>Dikarya</taxon>
        <taxon>Basidiomycota</taxon>
        <taxon>Agaricomycotina</taxon>
        <taxon>Agaricomycetes</taxon>
        <taxon>Gloeophyllales</taxon>
        <taxon>Gloeophyllaceae</taxon>
        <taxon>Heliocybe</taxon>
    </lineage>
</organism>
<reference evidence="12 13" key="1">
    <citation type="journal article" date="2019" name="Nat. Ecol. Evol.">
        <title>Megaphylogeny resolves global patterns of mushroom evolution.</title>
        <authorList>
            <person name="Varga T."/>
            <person name="Krizsan K."/>
            <person name="Foldi C."/>
            <person name="Dima B."/>
            <person name="Sanchez-Garcia M."/>
            <person name="Sanchez-Ramirez S."/>
            <person name="Szollosi G.J."/>
            <person name="Szarkandi J.G."/>
            <person name="Papp V."/>
            <person name="Albert L."/>
            <person name="Andreopoulos W."/>
            <person name="Angelini C."/>
            <person name="Antonin V."/>
            <person name="Barry K.W."/>
            <person name="Bougher N.L."/>
            <person name="Buchanan P."/>
            <person name="Buyck B."/>
            <person name="Bense V."/>
            <person name="Catcheside P."/>
            <person name="Chovatia M."/>
            <person name="Cooper J."/>
            <person name="Damon W."/>
            <person name="Desjardin D."/>
            <person name="Finy P."/>
            <person name="Geml J."/>
            <person name="Haridas S."/>
            <person name="Hughes K."/>
            <person name="Justo A."/>
            <person name="Karasinski D."/>
            <person name="Kautmanova I."/>
            <person name="Kiss B."/>
            <person name="Kocsube S."/>
            <person name="Kotiranta H."/>
            <person name="LaButti K.M."/>
            <person name="Lechner B.E."/>
            <person name="Liimatainen K."/>
            <person name="Lipzen A."/>
            <person name="Lukacs Z."/>
            <person name="Mihaltcheva S."/>
            <person name="Morgado L.N."/>
            <person name="Niskanen T."/>
            <person name="Noordeloos M.E."/>
            <person name="Ohm R.A."/>
            <person name="Ortiz-Santana B."/>
            <person name="Ovrebo C."/>
            <person name="Racz N."/>
            <person name="Riley R."/>
            <person name="Savchenko A."/>
            <person name="Shiryaev A."/>
            <person name="Soop K."/>
            <person name="Spirin V."/>
            <person name="Szebenyi C."/>
            <person name="Tomsovsky M."/>
            <person name="Tulloss R.E."/>
            <person name="Uehling J."/>
            <person name="Grigoriev I.V."/>
            <person name="Vagvolgyi C."/>
            <person name="Papp T."/>
            <person name="Martin F.M."/>
            <person name="Miettinen O."/>
            <person name="Hibbett D.S."/>
            <person name="Nagy L.G."/>
        </authorList>
    </citation>
    <scope>NUCLEOTIDE SEQUENCE [LARGE SCALE GENOMIC DNA]</scope>
    <source>
        <strain evidence="12 13">OMC1185</strain>
    </source>
</reference>
<dbReference type="GO" id="GO:0006078">
    <property type="term" value="P:(1-&gt;6)-beta-D-glucan biosynthetic process"/>
    <property type="evidence" value="ECO:0007669"/>
    <property type="project" value="TreeGrafter"/>
</dbReference>
<evidence type="ECO:0000256" key="4">
    <source>
        <dbReference type="ARBA" id="ARBA00022692"/>
    </source>
</evidence>
<evidence type="ECO:0000256" key="6">
    <source>
        <dbReference type="ARBA" id="ARBA00022824"/>
    </source>
</evidence>
<keyword evidence="13" id="KW-1185">Reference proteome</keyword>
<dbReference type="AlphaFoldDB" id="A0A5C3NEX5"/>
<feature type="chain" id="PRO_5023134939" description="Protein BIG1" evidence="11">
    <location>
        <begin position="18"/>
        <end position="285"/>
    </location>
</feature>
<dbReference type="GO" id="GO:0009272">
    <property type="term" value="P:fungal-type cell wall biogenesis"/>
    <property type="evidence" value="ECO:0007669"/>
    <property type="project" value="TreeGrafter"/>
</dbReference>
<evidence type="ECO:0000256" key="1">
    <source>
        <dbReference type="ARBA" id="ARBA00004115"/>
    </source>
</evidence>
<dbReference type="GO" id="GO:0071555">
    <property type="term" value="P:cell wall organization"/>
    <property type="evidence" value="ECO:0007669"/>
    <property type="project" value="UniProtKB-KW"/>
</dbReference>
<evidence type="ECO:0000256" key="10">
    <source>
        <dbReference type="SAM" id="Phobius"/>
    </source>
</evidence>
<dbReference type="GO" id="GO:0005789">
    <property type="term" value="C:endoplasmic reticulum membrane"/>
    <property type="evidence" value="ECO:0007669"/>
    <property type="project" value="UniProtKB-SubCell"/>
</dbReference>
<evidence type="ECO:0000256" key="3">
    <source>
        <dbReference type="ARBA" id="ARBA00022089"/>
    </source>
</evidence>
<comment type="subcellular location">
    <subcellularLocation>
        <location evidence="1">Endoplasmic reticulum membrane</location>
        <topology evidence="1">Single-pass type I membrane protein</topology>
    </subcellularLocation>
</comment>
<name>A0A5C3NEX5_9AGAM</name>
<keyword evidence="9" id="KW-0961">Cell wall biogenesis/degradation</keyword>
<gene>
    <name evidence="12" type="ORF">OE88DRAFT_1641961</name>
</gene>
<feature type="signal peptide" evidence="11">
    <location>
        <begin position="1"/>
        <end position="17"/>
    </location>
</feature>
<evidence type="ECO:0000256" key="5">
    <source>
        <dbReference type="ARBA" id="ARBA00022729"/>
    </source>
</evidence>
<protein>
    <recommendedName>
        <fullName evidence="3">Protein BIG1</fullName>
    </recommendedName>
</protein>
<evidence type="ECO:0000256" key="2">
    <source>
        <dbReference type="ARBA" id="ARBA00008203"/>
    </source>
</evidence>
<keyword evidence="6" id="KW-0256">Endoplasmic reticulum</keyword>
<proteinExistence type="inferred from homology"/>
<comment type="similarity">
    <text evidence="2">Belongs to the BIG1 family.</text>
</comment>
<sequence>MSTRCLVLASLLASGYAYSNTSPLVAWTFSSLSPLPVAGSISSSFIEPILENISNSENICENDAIVVVEQPGLHASDLRTLSSSSPLSLFLSSAASTLQLPYLRYSPTSSESTPLEDLVSILARRCALPVITLVDHEVDKFAQLVRGRSRYIAHVQPYALGEEKWKRSLDINRRADAIYDVLHSLSAPKSHLVLLTGRQDPSSSDLPLIPTTDSPSLLAPNSTLPAGGILKRYQVLTPALITTLLVALGVLVPVIFFGISALARIQAPARMEPPKKFNAMEKKTQ</sequence>
<feature type="transmembrane region" description="Helical" evidence="10">
    <location>
        <begin position="239"/>
        <end position="263"/>
    </location>
</feature>
<dbReference type="PANTHER" id="PTHR28285">
    <property type="entry name" value="PROTEIN BIG1"/>
    <property type="match status" value="1"/>
</dbReference>
<dbReference type="OrthoDB" id="10029326at2759"/>
<evidence type="ECO:0000313" key="12">
    <source>
        <dbReference type="EMBL" id="TFK56294.1"/>
    </source>
</evidence>
<dbReference type="Proteomes" id="UP000305948">
    <property type="component" value="Unassembled WGS sequence"/>
</dbReference>
<keyword evidence="8 10" id="KW-0472">Membrane</keyword>
<evidence type="ECO:0000256" key="9">
    <source>
        <dbReference type="ARBA" id="ARBA00023316"/>
    </source>
</evidence>
<dbReference type="PANTHER" id="PTHR28285:SF1">
    <property type="entry name" value="PROTEIN BIG1"/>
    <property type="match status" value="1"/>
</dbReference>
<keyword evidence="4 10" id="KW-0812">Transmembrane</keyword>
<evidence type="ECO:0000256" key="8">
    <source>
        <dbReference type="ARBA" id="ARBA00023136"/>
    </source>
</evidence>
<evidence type="ECO:0000256" key="11">
    <source>
        <dbReference type="SAM" id="SignalP"/>
    </source>
</evidence>
<dbReference type="EMBL" id="ML213504">
    <property type="protein sequence ID" value="TFK56294.1"/>
    <property type="molecule type" value="Genomic_DNA"/>
</dbReference>